<evidence type="ECO:0000313" key="4">
    <source>
        <dbReference type="EMBL" id="RSU01619.1"/>
    </source>
</evidence>
<gene>
    <name evidence="4" type="ORF">CBF31_10345</name>
</gene>
<dbReference type="PIRSF" id="PIRSF006276">
    <property type="entry name" value="UspA"/>
    <property type="match status" value="1"/>
</dbReference>
<sequence length="154" mass="17184">MFEQYETILVAVDGSDEAELAFKKAVNVAKRNNAKLILAHIIDTRAFQTISSFDEDLAQQATEMAKKTLDELVSYANLQGLETIEPIVEYGTPKTLISRQLPDDYNVDLIMIGATGLNAVERLLIGSVSEYVIRHAHCDVLVVRTDLENKQTEE</sequence>
<evidence type="ECO:0000313" key="5">
    <source>
        <dbReference type="Proteomes" id="UP000287101"/>
    </source>
</evidence>
<comment type="caution">
    <text evidence="4">The sequence shown here is derived from an EMBL/GenBank/DDBJ whole genome shotgun (WGS) entry which is preliminary data.</text>
</comment>
<dbReference type="SUPFAM" id="SSF52402">
    <property type="entry name" value="Adenine nucleotide alpha hydrolases-like"/>
    <property type="match status" value="1"/>
</dbReference>
<feature type="domain" description="UspA" evidence="3">
    <location>
        <begin position="5"/>
        <end position="144"/>
    </location>
</feature>
<dbReference type="InterPro" id="IPR006015">
    <property type="entry name" value="Universal_stress_UspA"/>
</dbReference>
<evidence type="ECO:0000256" key="1">
    <source>
        <dbReference type="ARBA" id="ARBA00008791"/>
    </source>
</evidence>
<dbReference type="PANTHER" id="PTHR46268:SF6">
    <property type="entry name" value="UNIVERSAL STRESS PROTEIN UP12"/>
    <property type="match status" value="1"/>
</dbReference>
<dbReference type="PRINTS" id="PR01438">
    <property type="entry name" value="UNVRSLSTRESS"/>
</dbReference>
<proteinExistence type="inferred from homology"/>
<dbReference type="InterPro" id="IPR006016">
    <property type="entry name" value="UspA"/>
</dbReference>
<evidence type="ECO:0000259" key="3">
    <source>
        <dbReference type="Pfam" id="PF00582"/>
    </source>
</evidence>
<dbReference type="Pfam" id="PF00582">
    <property type="entry name" value="Usp"/>
    <property type="match status" value="1"/>
</dbReference>
<keyword evidence="5" id="KW-1185">Reference proteome</keyword>
<accession>A0A430A4K4</accession>
<name>A0A430A4K4_9ENTE</name>
<dbReference type="InterPro" id="IPR014729">
    <property type="entry name" value="Rossmann-like_a/b/a_fold"/>
</dbReference>
<comment type="similarity">
    <text evidence="1 2">Belongs to the universal stress protein A family.</text>
</comment>
<dbReference type="AlphaFoldDB" id="A0A430A4K4"/>
<comment type="subcellular location">
    <subcellularLocation>
        <location evidence="2">Cytoplasm</location>
    </subcellularLocation>
</comment>
<keyword evidence="2" id="KW-0963">Cytoplasm</keyword>
<dbReference type="PANTHER" id="PTHR46268">
    <property type="entry name" value="STRESS RESPONSE PROTEIN NHAX"/>
    <property type="match status" value="1"/>
</dbReference>
<dbReference type="RefSeq" id="WP_126832716.1">
    <property type="nucleotide sequence ID" value="NZ_CBCRYB010000008.1"/>
</dbReference>
<reference evidence="4 5" key="1">
    <citation type="submission" date="2017-05" db="EMBL/GenBank/DDBJ databases">
        <title>Vagococcus spp. assemblies.</title>
        <authorList>
            <person name="Gulvik C.A."/>
        </authorList>
    </citation>
    <scope>NUCLEOTIDE SEQUENCE [LARGE SCALE GENOMIC DNA]</scope>
    <source>
        <strain evidence="4 5">CCUG 41755</strain>
    </source>
</reference>
<dbReference type="Proteomes" id="UP000287101">
    <property type="component" value="Unassembled WGS sequence"/>
</dbReference>
<organism evidence="4 5">
    <name type="scientific">Vagococcus fessus</name>
    <dbReference type="NCBI Taxonomy" id="120370"/>
    <lineage>
        <taxon>Bacteria</taxon>
        <taxon>Bacillati</taxon>
        <taxon>Bacillota</taxon>
        <taxon>Bacilli</taxon>
        <taxon>Lactobacillales</taxon>
        <taxon>Enterococcaceae</taxon>
        <taxon>Vagococcus</taxon>
    </lineage>
</organism>
<dbReference type="Gene3D" id="3.40.50.620">
    <property type="entry name" value="HUPs"/>
    <property type="match status" value="1"/>
</dbReference>
<evidence type="ECO:0000256" key="2">
    <source>
        <dbReference type="PIRNR" id="PIRNR006276"/>
    </source>
</evidence>
<dbReference type="CDD" id="cd00293">
    <property type="entry name" value="USP-like"/>
    <property type="match status" value="1"/>
</dbReference>
<dbReference type="OrthoDB" id="9789668at2"/>
<dbReference type="EMBL" id="NGJY01000005">
    <property type="protein sequence ID" value="RSU01619.1"/>
    <property type="molecule type" value="Genomic_DNA"/>
</dbReference>
<protein>
    <recommendedName>
        <fullName evidence="2">Universal stress protein</fullName>
    </recommendedName>
</protein>
<dbReference type="GO" id="GO:0005737">
    <property type="term" value="C:cytoplasm"/>
    <property type="evidence" value="ECO:0007669"/>
    <property type="project" value="UniProtKB-SubCell"/>
</dbReference>